<name>A0ABP5GCA5_9ACTN</name>
<dbReference type="InterPro" id="IPR051908">
    <property type="entry name" value="Ribosomal_N-acetyltransferase"/>
</dbReference>
<dbReference type="EMBL" id="BAAANQ010000001">
    <property type="protein sequence ID" value="GAA2040275.1"/>
    <property type="molecule type" value="Genomic_DNA"/>
</dbReference>
<accession>A0ABP5GCA5</accession>
<dbReference type="PROSITE" id="PS51186">
    <property type="entry name" value="GNAT"/>
    <property type="match status" value="1"/>
</dbReference>
<keyword evidence="4" id="KW-1185">Reference proteome</keyword>
<dbReference type="SUPFAM" id="SSF55729">
    <property type="entry name" value="Acyl-CoA N-acyltransferases (Nat)"/>
    <property type="match status" value="1"/>
</dbReference>
<dbReference type="Proteomes" id="UP001403094">
    <property type="component" value="Unassembled WGS sequence"/>
</dbReference>
<dbReference type="PANTHER" id="PTHR43441">
    <property type="entry name" value="RIBOSOMAL-PROTEIN-SERINE ACETYLTRANSFERASE"/>
    <property type="match status" value="1"/>
</dbReference>
<dbReference type="Gene3D" id="3.40.630.30">
    <property type="match status" value="1"/>
</dbReference>
<proteinExistence type="predicted"/>
<evidence type="ECO:0000259" key="2">
    <source>
        <dbReference type="PROSITE" id="PS51186"/>
    </source>
</evidence>
<dbReference type="CDD" id="cd04301">
    <property type="entry name" value="NAT_SF"/>
    <property type="match status" value="1"/>
</dbReference>
<sequence>MGKITSMTGDESVYELPPAPLRPAGHGVRLREWTVQDSAAMVALFDDPDIARFTPLRSPFDLEAAHDYLAKAFDHRAEGRRVQLAITVDGRTPLGEVVLFPNPDAPREAELGYTVGPAHRGRGLAARAVRVLAEYALRELGVRRVILRIEPENAPSNAVARAAGFVVAPDPPLHREIRGRPVTLLTWERYPQDEAPRG</sequence>
<dbReference type="InterPro" id="IPR000182">
    <property type="entry name" value="GNAT_dom"/>
</dbReference>
<protein>
    <recommendedName>
        <fullName evidence="2">N-acetyltransferase domain-containing protein</fullName>
    </recommendedName>
</protein>
<reference evidence="4" key="1">
    <citation type="journal article" date="2019" name="Int. J. Syst. Evol. Microbiol.">
        <title>The Global Catalogue of Microorganisms (GCM) 10K type strain sequencing project: providing services to taxonomists for standard genome sequencing and annotation.</title>
        <authorList>
            <consortium name="The Broad Institute Genomics Platform"/>
            <consortium name="The Broad Institute Genome Sequencing Center for Infectious Disease"/>
            <person name="Wu L."/>
            <person name="Ma J."/>
        </authorList>
    </citation>
    <scope>NUCLEOTIDE SEQUENCE [LARGE SCALE GENOMIC DNA]</scope>
    <source>
        <strain evidence="4">JCM 14549</strain>
    </source>
</reference>
<evidence type="ECO:0000313" key="3">
    <source>
        <dbReference type="EMBL" id="GAA2040275.1"/>
    </source>
</evidence>
<evidence type="ECO:0000256" key="1">
    <source>
        <dbReference type="SAM" id="MobiDB-lite"/>
    </source>
</evidence>
<gene>
    <name evidence="3" type="ORF">GCM10009757_01750</name>
</gene>
<organism evidence="3 4">
    <name type="scientific">Streptomyces cheonanensis</name>
    <dbReference type="NCBI Taxonomy" id="312720"/>
    <lineage>
        <taxon>Bacteria</taxon>
        <taxon>Bacillati</taxon>
        <taxon>Actinomycetota</taxon>
        <taxon>Actinomycetes</taxon>
        <taxon>Kitasatosporales</taxon>
        <taxon>Streptomycetaceae</taxon>
        <taxon>Streptomyces</taxon>
    </lineage>
</organism>
<evidence type="ECO:0000313" key="4">
    <source>
        <dbReference type="Proteomes" id="UP001403094"/>
    </source>
</evidence>
<feature type="domain" description="N-acetyltransferase" evidence="2">
    <location>
        <begin position="28"/>
        <end position="193"/>
    </location>
</feature>
<feature type="region of interest" description="Disordered" evidence="1">
    <location>
        <begin position="1"/>
        <end position="21"/>
    </location>
</feature>
<dbReference type="PANTHER" id="PTHR43441:SF10">
    <property type="entry name" value="ACETYLTRANSFERASE"/>
    <property type="match status" value="1"/>
</dbReference>
<dbReference type="InterPro" id="IPR016181">
    <property type="entry name" value="Acyl_CoA_acyltransferase"/>
</dbReference>
<dbReference type="Pfam" id="PF13302">
    <property type="entry name" value="Acetyltransf_3"/>
    <property type="match status" value="1"/>
</dbReference>
<comment type="caution">
    <text evidence="3">The sequence shown here is derived from an EMBL/GenBank/DDBJ whole genome shotgun (WGS) entry which is preliminary data.</text>
</comment>